<evidence type="ECO:0000313" key="1">
    <source>
        <dbReference type="EMBL" id="ENO86728.1"/>
    </source>
</evidence>
<dbReference type="EMBL" id="AMXD01000029">
    <property type="protein sequence ID" value="ENO86728.1"/>
    <property type="molecule type" value="Genomic_DNA"/>
</dbReference>
<dbReference type="AlphaFoldDB" id="N6YX60"/>
<reference evidence="1 2" key="1">
    <citation type="submission" date="2012-09" db="EMBL/GenBank/DDBJ databases">
        <title>Draft Genome Sequences of 6 Strains from Genus Thauera.</title>
        <authorList>
            <person name="Liu B."/>
            <person name="Shapleigh J.P."/>
            <person name="Frostegard A.H."/>
        </authorList>
    </citation>
    <scope>NUCLEOTIDE SEQUENCE [LARGE SCALE GENOMIC DNA]</scope>
    <source>
        <strain evidence="1 2">S2</strain>
    </source>
</reference>
<organism evidence="1 2">
    <name type="scientific">Thauera aminoaromatica S2</name>
    <dbReference type="NCBI Taxonomy" id="1234381"/>
    <lineage>
        <taxon>Bacteria</taxon>
        <taxon>Pseudomonadati</taxon>
        <taxon>Pseudomonadota</taxon>
        <taxon>Betaproteobacteria</taxon>
        <taxon>Rhodocyclales</taxon>
        <taxon>Zoogloeaceae</taxon>
        <taxon>Thauera</taxon>
    </lineage>
</organism>
<proteinExistence type="predicted"/>
<dbReference type="RefSeq" id="WP_004303617.1">
    <property type="nucleotide sequence ID" value="NZ_AMXD01000029.1"/>
</dbReference>
<comment type="caution">
    <text evidence="1">The sequence shown here is derived from an EMBL/GenBank/DDBJ whole genome shotgun (WGS) entry which is preliminary data.</text>
</comment>
<evidence type="ECO:0000313" key="2">
    <source>
        <dbReference type="Proteomes" id="UP000013042"/>
    </source>
</evidence>
<dbReference type="Proteomes" id="UP000013042">
    <property type="component" value="Unassembled WGS sequence"/>
</dbReference>
<gene>
    <name evidence="1" type="ORF">C665_06839</name>
</gene>
<accession>N6YX60</accession>
<sequence>MTTAAKIYFTDFFEVVPEVLEDYGALNISLINDLPLFVDPFLLFDSEEIEHQRLHDEIICYVKFLRDISCDPSISKGLLDSWFRFPEVSQNWLGFSKTGNNGSGLGKQFAGALHRNLHQVFKDFGSETISRGSHLEKLCLLADGVGRDHLSDFTTNLIKQYLLDSGSPHSECIFPDRIAT</sequence>
<protein>
    <submittedName>
        <fullName evidence="1">Uncharacterized protein</fullName>
    </submittedName>
</protein>
<name>N6YX60_THASP</name>